<reference evidence="1 2" key="1">
    <citation type="submission" date="2015-02" db="EMBL/GenBank/DDBJ databases">
        <title>Draft genome sequences of ten Microbacterium spp. with emphasis on heavy metal contaminated environments.</title>
        <authorList>
            <person name="Corretto E."/>
        </authorList>
    </citation>
    <scope>NUCLEOTIDE SEQUENCE [LARGE SCALE GENOMIC DNA]</scope>
    <source>
        <strain evidence="1 2">ARN176</strain>
    </source>
</reference>
<name>A0A0F0LMC9_9MICO</name>
<comment type="caution">
    <text evidence="1">The sequence shown here is derived from an EMBL/GenBank/DDBJ whole genome shotgun (WGS) entry which is preliminary data.</text>
</comment>
<keyword evidence="2" id="KW-1185">Reference proteome</keyword>
<dbReference type="EMBL" id="JYIX01000033">
    <property type="protein sequence ID" value="KJL33430.1"/>
    <property type="molecule type" value="Genomic_DNA"/>
</dbReference>
<dbReference type="Proteomes" id="UP000033740">
    <property type="component" value="Unassembled WGS sequence"/>
</dbReference>
<organism evidence="1 2">
    <name type="scientific">Microbacterium azadirachtae</name>
    <dbReference type="NCBI Taxonomy" id="582680"/>
    <lineage>
        <taxon>Bacteria</taxon>
        <taxon>Bacillati</taxon>
        <taxon>Actinomycetota</taxon>
        <taxon>Actinomycetes</taxon>
        <taxon>Micrococcales</taxon>
        <taxon>Microbacteriaceae</taxon>
        <taxon>Microbacterium</taxon>
    </lineage>
</organism>
<sequence>MPISSSPGNARWTHRFDGFCISRQYDAGTIALAGNGRALNRVSSVSDLELIDGNLLGRPSTR</sequence>
<protein>
    <submittedName>
        <fullName evidence="1">Uncharacterized protein</fullName>
    </submittedName>
</protein>
<gene>
    <name evidence="1" type="ORF">RS86_01651</name>
</gene>
<proteinExistence type="predicted"/>
<accession>A0A0F0LMC9</accession>
<evidence type="ECO:0000313" key="2">
    <source>
        <dbReference type="Proteomes" id="UP000033740"/>
    </source>
</evidence>
<evidence type="ECO:0000313" key="1">
    <source>
        <dbReference type="EMBL" id="KJL33430.1"/>
    </source>
</evidence>
<dbReference type="AlphaFoldDB" id="A0A0F0LMC9"/>